<reference evidence="2 3" key="2">
    <citation type="submission" date="2018-11" db="EMBL/GenBank/DDBJ databases">
        <authorList>
            <consortium name="Pathogen Informatics"/>
        </authorList>
    </citation>
    <scope>NUCLEOTIDE SEQUENCE [LARGE SCALE GENOMIC DNA]</scope>
</reference>
<protein>
    <submittedName>
        <fullName evidence="4">Secreted protein</fullName>
    </submittedName>
</protein>
<feature type="compositionally biased region" description="Basic and acidic residues" evidence="1">
    <location>
        <begin position="73"/>
        <end position="88"/>
    </location>
</feature>
<evidence type="ECO:0000313" key="2">
    <source>
        <dbReference type="EMBL" id="VDK29224.1"/>
    </source>
</evidence>
<feature type="region of interest" description="Disordered" evidence="1">
    <location>
        <begin position="68"/>
        <end position="94"/>
    </location>
</feature>
<dbReference type="WBParaSite" id="GPUH_0000101801-mRNA-1">
    <property type="protein sequence ID" value="GPUH_0000101801-mRNA-1"/>
    <property type="gene ID" value="GPUH_0000101801"/>
</dbReference>
<sequence length="94" mass="10234">MPLCCVDERNENNGAKLQNHRMRTTEWITVFILFICGTGRCPGRLRLTAMVIRQVAVPVPEVAVLLDGGGNGRRGDGDDGGRCEREIGSADDCC</sequence>
<organism evidence="4">
    <name type="scientific">Gongylonema pulchrum</name>
    <dbReference type="NCBI Taxonomy" id="637853"/>
    <lineage>
        <taxon>Eukaryota</taxon>
        <taxon>Metazoa</taxon>
        <taxon>Ecdysozoa</taxon>
        <taxon>Nematoda</taxon>
        <taxon>Chromadorea</taxon>
        <taxon>Rhabditida</taxon>
        <taxon>Spirurina</taxon>
        <taxon>Spiruromorpha</taxon>
        <taxon>Spiruroidea</taxon>
        <taxon>Gongylonematidae</taxon>
        <taxon>Gongylonema</taxon>
    </lineage>
</organism>
<evidence type="ECO:0000256" key="1">
    <source>
        <dbReference type="SAM" id="MobiDB-lite"/>
    </source>
</evidence>
<name>A0A183CX27_9BILA</name>
<proteinExistence type="predicted"/>
<keyword evidence="3" id="KW-1185">Reference proteome</keyword>
<evidence type="ECO:0000313" key="4">
    <source>
        <dbReference type="WBParaSite" id="GPUH_0000101801-mRNA-1"/>
    </source>
</evidence>
<dbReference type="AlphaFoldDB" id="A0A183CX27"/>
<reference evidence="4" key="1">
    <citation type="submission" date="2016-06" db="UniProtKB">
        <authorList>
            <consortium name="WormBaseParasite"/>
        </authorList>
    </citation>
    <scope>IDENTIFICATION</scope>
</reference>
<dbReference type="EMBL" id="UYRT01001114">
    <property type="protein sequence ID" value="VDK29224.1"/>
    <property type="molecule type" value="Genomic_DNA"/>
</dbReference>
<accession>A0A183CX27</accession>
<dbReference type="Proteomes" id="UP000271098">
    <property type="component" value="Unassembled WGS sequence"/>
</dbReference>
<evidence type="ECO:0000313" key="3">
    <source>
        <dbReference type="Proteomes" id="UP000271098"/>
    </source>
</evidence>
<gene>
    <name evidence="2" type="ORF">GPUH_LOCUS1018</name>
</gene>